<accession>A0ABV6LXD9</accession>
<evidence type="ECO:0000313" key="2">
    <source>
        <dbReference type="EMBL" id="MFC0527070.1"/>
    </source>
</evidence>
<keyword evidence="3" id="KW-1185">Reference proteome</keyword>
<sequence>MEWQEMFAGLDTLLRYAAGERLKEGLPVVVRTAPRHTATAYDPEWRWLIGHQFFFALLQGVIVGLNCYLEAAPAGGGEADGELAADADGGVRVAAAFMRSSAAAIKFTADFGPVDYDARIRPAMSPPSVREGFSGLQTRDHAHLISLFARLRASAAAHGDGPASEAFEEFVEATVTAYEAHKFICSRFGGDVLPSLRMAAASRGRSTQAGITALRQLMRARLFALTPDDSPARAVVPTSYLGEATAGRGKRPSCVTPTTTQSEVK</sequence>
<evidence type="ECO:0000313" key="3">
    <source>
        <dbReference type="Proteomes" id="UP001589867"/>
    </source>
</evidence>
<evidence type="ECO:0000256" key="1">
    <source>
        <dbReference type="SAM" id="MobiDB-lite"/>
    </source>
</evidence>
<protein>
    <submittedName>
        <fullName evidence="2">Uncharacterized protein</fullName>
    </submittedName>
</protein>
<organism evidence="2 3">
    <name type="scientific">Phytohabitans kaempferiae</name>
    <dbReference type="NCBI Taxonomy" id="1620943"/>
    <lineage>
        <taxon>Bacteria</taxon>
        <taxon>Bacillati</taxon>
        <taxon>Actinomycetota</taxon>
        <taxon>Actinomycetes</taxon>
        <taxon>Micromonosporales</taxon>
        <taxon>Micromonosporaceae</taxon>
    </lineage>
</organism>
<proteinExistence type="predicted"/>
<reference evidence="2 3" key="1">
    <citation type="submission" date="2024-09" db="EMBL/GenBank/DDBJ databases">
        <authorList>
            <person name="Sun Q."/>
            <person name="Mori K."/>
        </authorList>
    </citation>
    <scope>NUCLEOTIDE SEQUENCE [LARGE SCALE GENOMIC DNA]</scope>
    <source>
        <strain evidence="2 3">TBRC 3947</strain>
    </source>
</reference>
<feature type="region of interest" description="Disordered" evidence="1">
    <location>
        <begin position="244"/>
        <end position="265"/>
    </location>
</feature>
<dbReference type="EMBL" id="JBHLUH010000005">
    <property type="protein sequence ID" value="MFC0527070.1"/>
    <property type="molecule type" value="Genomic_DNA"/>
</dbReference>
<feature type="compositionally biased region" description="Polar residues" evidence="1">
    <location>
        <begin position="255"/>
        <end position="265"/>
    </location>
</feature>
<gene>
    <name evidence="2" type="ORF">ACFFIA_05295</name>
</gene>
<comment type="caution">
    <text evidence="2">The sequence shown here is derived from an EMBL/GenBank/DDBJ whole genome shotgun (WGS) entry which is preliminary data.</text>
</comment>
<dbReference type="Proteomes" id="UP001589867">
    <property type="component" value="Unassembled WGS sequence"/>
</dbReference>
<name>A0ABV6LXD9_9ACTN</name>